<sequence>MIIIRLKGGMGNQMFQYALGRSLSARLDCPLKLDLSALLDRSKKDFVHRDYDLHIFNSREDFLVSPAILRKLYLTRSSKVTRFMKRQATRGRRHWKEPHFHLVPEILSQPTTDTVYEGWWQSARYFSEISEQIREEFSFHNELLPASAAVMDRIRASNSVCLNVRRTDFLKVDTLNTTNKDYFLRSVRYISERVENPTFFVFSDDMAWCEQHLQLPHETVFVHHDLKGEKFGNYHRLMRACRHFIIPNSSFAWWAVWLSDAPDKIVIAPRNWFNDPSIDTTDLVPESWVRL</sequence>
<proteinExistence type="predicted"/>
<evidence type="ECO:0000313" key="3">
    <source>
        <dbReference type="EMBL" id="PHN08595.1"/>
    </source>
</evidence>
<dbReference type="EMBL" id="PDUD01000001">
    <property type="protein sequence ID" value="PHN08595.1"/>
    <property type="molecule type" value="Genomic_DNA"/>
</dbReference>
<dbReference type="GO" id="GO:0016020">
    <property type="term" value="C:membrane"/>
    <property type="evidence" value="ECO:0007669"/>
    <property type="project" value="InterPro"/>
</dbReference>
<name>A0A2D0NJB5_FLAN2</name>
<dbReference type="PANTHER" id="PTHR11927:SF9">
    <property type="entry name" value="L-FUCOSYLTRANSFERASE"/>
    <property type="match status" value="1"/>
</dbReference>
<dbReference type="InterPro" id="IPR002516">
    <property type="entry name" value="Glyco_trans_11"/>
</dbReference>
<dbReference type="CDD" id="cd11301">
    <property type="entry name" value="Fut1_Fut2_like"/>
    <property type="match status" value="1"/>
</dbReference>
<dbReference type="Proteomes" id="UP000223913">
    <property type="component" value="Unassembled WGS sequence"/>
</dbReference>
<dbReference type="PANTHER" id="PTHR11927">
    <property type="entry name" value="GALACTOSIDE 2-L-FUCOSYLTRANSFERASE"/>
    <property type="match status" value="1"/>
</dbReference>
<dbReference type="AlphaFoldDB" id="A0A2D0NJB5"/>
<protein>
    <recommendedName>
        <fullName evidence="5">Alpha-1,2-fucosyltransferase</fullName>
    </recommendedName>
</protein>
<accession>A0A2D0NJB5</accession>
<evidence type="ECO:0000313" key="4">
    <source>
        <dbReference type="Proteomes" id="UP000223913"/>
    </source>
</evidence>
<evidence type="ECO:0000256" key="2">
    <source>
        <dbReference type="ARBA" id="ARBA00022679"/>
    </source>
</evidence>
<gene>
    <name evidence="3" type="ORF">CRP01_01400</name>
</gene>
<dbReference type="GO" id="GO:0005975">
    <property type="term" value="P:carbohydrate metabolic process"/>
    <property type="evidence" value="ECO:0007669"/>
    <property type="project" value="InterPro"/>
</dbReference>
<organism evidence="3 4">
    <name type="scientific">Flavilitoribacter nigricans (strain ATCC 23147 / DSM 23189 / NBRC 102662 / NCIMB 1420 / SS-2)</name>
    <name type="common">Lewinella nigricans</name>
    <dbReference type="NCBI Taxonomy" id="1122177"/>
    <lineage>
        <taxon>Bacteria</taxon>
        <taxon>Pseudomonadati</taxon>
        <taxon>Bacteroidota</taxon>
        <taxon>Saprospiria</taxon>
        <taxon>Saprospirales</taxon>
        <taxon>Lewinellaceae</taxon>
        <taxon>Flavilitoribacter</taxon>
    </lineage>
</organism>
<keyword evidence="1" id="KW-0328">Glycosyltransferase</keyword>
<comment type="caution">
    <text evidence="3">The sequence shown here is derived from an EMBL/GenBank/DDBJ whole genome shotgun (WGS) entry which is preliminary data.</text>
</comment>
<dbReference type="RefSeq" id="WP_099148185.1">
    <property type="nucleotide sequence ID" value="NZ_PDUD01000001.1"/>
</dbReference>
<evidence type="ECO:0008006" key="5">
    <source>
        <dbReference type="Google" id="ProtNLM"/>
    </source>
</evidence>
<dbReference type="Pfam" id="PF01531">
    <property type="entry name" value="Glyco_transf_11"/>
    <property type="match status" value="1"/>
</dbReference>
<dbReference type="OrthoDB" id="9794601at2"/>
<keyword evidence="2" id="KW-0808">Transferase</keyword>
<reference evidence="3 4" key="1">
    <citation type="submission" date="2017-10" db="EMBL/GenBank/DDBJ databases">
        <title>The draft genome sequence of Lewinella nigricans NBRC 102662.</title>
        <authorList>
            <person name="Wang K."/>
        </authorList>
    </citation>
    <scope>NUCLEOTIDE SEQUENCE [LARGE SCALE GENOMIC DNA]</scope>
    <source>
        <strain evidence="3 4">NBRC 102662</strain>
    </source>
</reference>
<keyword evidence="4" id="KW-1185">Reference proteome</keyword>
<evidence type="ECO:0000256" key="1">
    <source>
        <dbReference type="ARBA" id="ARBA00022676"/>
    </source>
</evidence>
<dbReference type="GO" id="GO:0008107">
    <property type="term" value="F:galactoside 2-alpha-L-fucosyltransferase activity"/>
    <property type="evidence" value="ECO:0007669"/>
    <property type="project" value="InterPro"/>
</dbReference>